<evidence type="ECO:0000313" key="2">
    <source>
        <dbReference type="EMBL" id="KAK4747725.1"/>
    </source>
</evidence>
<evidence type="ECO:0000313" key="3">
    <source>
        <dbReference type="Proteomes" id="UP001345219"/>
    </source>
</evidence>
<dbReference type="EMBL" id="JAXIOK010000019">
    <property type="protein sequence ID" value="KAK4747725.1"/>
    <property type="molecule type" value="Genomic_DNA"/>
</dbReference>
<dbReference type="PROSITE" id="PS50053">
    <property type="entry name" value="UBIQUITIN_2"/>
    <property type="match status" value="1"/>
</dbReference>
<organism evidence="2 3">
    <name type="scientific">Trapa incisa</name>
    <dbReference type="NCBI Taxonomy" id="236973"/>
    <lineage>
        <taxon>Eukaryota</taxon>
        <taxon>Viridiplantae</taxon>
        <taxon>Streptophyta</taxon>
        <taxon>Embryophyta</taxon>
        <taxon>Tracheophyta</taxon>
        <taxon>Spermatophyta</taxon>
        <taxon>Magnoliopsida</taxon>
        <taxon>eudicotyledons</taxon>
        <taxon>Gunneridae</taxon>
        <taxon>Pentapetalae</taxon>
        <taxon>rosids</taxon>
        <taxon>malvids</taxon>
        <taxon>Myrtales</taxon>
        <taxon>Lythraceae</taxon>
        <taxon>Trapa</taxon>
    </lineage>
</organism>
<evidence type="ECO:0000259" key="1">
    <source>
        <dbReference type="PROSITE" id="PS50053"/>
    </source>
</evidence>
<dbReference type="SMART" id="SM00213">
    <property type="entry name" value="UBQ"/>
    <property type="match status" value="1"/>
</dbReference>
<dbReference type="InterPro" id="IPR015496">
    <property type="entry name" value="Ubiquilin"/>
</dbReference>
<dbReference type="GO" id="GO:0005829">
    <property type="term" value="C:cytosol"/>
    <property type="evidence" value="ECO:0007669"/>
    <property type="project" value="TreeGrafter"/>
</dbReference>
<dbReference type="InterPro" id="IPR029071">
    <property type="entry name" value="Ubiquitin-like_domsf"/>
</dbReference>
<dbReference type="PANTHER" id="PTHR10677:SF3">
    <property type="entry name" value="FI07626P-RELATED"/>
    <property type="match status" value="1"/>
</dbReference>
<sequence length="262" mass="28640">MEPQLHSLHFGSDNPKCALSRSWSPFQLSIEVVDLGSFGVSDRVLRRIRFTAEGGDSSEPAAVINIGCSNDMIFSVRTSLEITVGIFKDAVAQSCDVLADQQWLVYKCRILKDDQALESYGLQSDGTIHMVLGFPQTDPAPAPITTHAANNTPAVTRGVGSNDGLFPGFGSNALVRGGSPGLFGTGLPELDQMQQQLTQNPDMIREIMNMPAVKNLMNNPELRHGLITRNLQMHELMYWNPEVAHILNEANIGSCKKPRTHA</sequence>
<dbReference type="Proteomes" id="UP001345219">
    <property type="component" value="Chromosome 12"/>
</dbReference>
<proteinExistence type="predicted"/>
<name>A0AAN7GJW0_9MYRT</name>
<dbReference type="InterPro" id="IPR000626">
    <property type="entry name" value="Ubiquitin-like_dom"/>
</dbReference>
<keyword evidence="3" id="KW-1185">Reference proteome</keyword>
<dbReference type="Pfam" id="PF23195">
    <property type="entry name" value="UBQLN1"/>
    <property type="match status" value="1"/>
</dbReference>
<dbReference type="SUPFAM" id="SSF54236">
    <property type="entry name" value="Ubiquitin-like"/>
    <property type="match status" value="1"/>
</dbReference>
<dbReference type="GO" id="GO:0031593">
    <property type="term" value="F:polyubiquitin modification-dependent protein binding"/>
    <property type="evidence" value="ECO:0007669"/>
    <property type="project" value="TreeGrafter"/>
</dbReference>
<comment type="caution">
    <text evidence="2">The sequence shown here is derived from an EMBL/GenBank/DDBJ whole genome shotgun (WGS) entry which is preliminary data.</text>
</comment>
<dbReference type="Gene3D" id="3.10.20.90">
    <property type="entry name" value="Phosphatidylinositol 3-kinase Catalytic Subunit, Chain A, domain 1"/>
    <property type="match status" value="1"/>
</dbReference>
<dbReference type="AlphaFoldDB" id="A0AAN7GJW0"/>
<dbReference type="PANTHER" id="PTHR10677">
    <property type="entry name" value="UBIQUILIN"/>
    <property type="match status" value="1"/>
</dbReference>
<feature type="domain" description="Ubiquitin-like" evidence="1">
    <location>
        <begin position="62"/>
        <end position="132"/>
    </location>
</feature>
<reference evidence="2 3" key="1">
    <citation type="journal article" date="2023" name="Hortic Res">
        <title>Pangenome of water caltrop reveals structural variations and asymmetric subgenome divergence after allopolyploidization.</title>
        <authorList>
            <person name="Zhang X."/>
            <person name="Chen Y."/>
            <person name="Wang L."/>
            <person name="Yuan Y."/>
            <person name="Fang M."/>
            <person name="Shi L."/>
            <person name="Lu R."/>
            <person name="Comes H.P."/>
            <person name="Ma Y."/>
            <person name="Chen Y."/>
            <person name="Huang G."/>
            <person name="Zhou Y."/>
            <person name="Zheng Z."/>
            <person name="Qiu Y."/>
        </authorList>
    </citation>
    <scope>NUCLEOTIDE SEQUENCE [LARGE SCALE GENOMIC DNA]</scope>
    <source>
        <tissue evidence="2">Roots</tissue>
    </source>
</reference>
<gene>
    <name evidence="2" type="ORF">SAY87_014311</name>
</gene>
<protein>
    <recommendedName>
        <fullName evidence="1">Ubiquitin-like domain-containing protein</fullName>
    </recommendedName>
</protein>
<dbReference type="Pfam" id="PF00240">
    <property type="entry name" value="ubiquitin"/>
    <property type="match status" value="1"/>
</dbReference>
<dbReference type="GO" id="GO:0006511">
    <property type="term" value="P:ubiquitin-dependent protein catabolic process"/>
    <property type="evidence" value="ECO:0007669"/>
    <property type="project" value="TreeGrafter"/>
</dbReference>
<accession>A0AAN7GJW0</accession>